<dbReference type="RefSeq" id="WP_058380792.1">
    <property type="nucleotide sequence ID" value="NZ_CP013659.2"/>
</dbReference>
<feature type="transmembrane region" description="Helical" evidence="1">
    <location>
        <begin position="76"/>
        <end position="96"/>
    </location>
</feature>
<dbReference type="KEGG" id="prt:AUC31_01915"/>
<sequence>MKKRKICLIILIFTSLYFMIRLLMKIALIEKSYTFVYNAHNLELLLPYTDVTLTVLFFLSLYAYFKEVLAMKYISIALMIFFIPFSIVVSFLSVILQDEQSRHPISLYDQNEKHLLIVNHVKGLHPNVGDPREVYLYQKLTPHVYKRIGQTTIAIEPDDFKDLSNLKVDEKAISVDVNGKTIYLEN</sequence>
<dbReference type="OrthoDB" id="2426609at2"/>
<gene>
    <name evidence="2" type="ORF">AUC31_01915</name>
</gene>
<name>A0A0U2Z4G2_9BACL</name>
<protein>
    <submittedName>
        <fullName evidence="2">Uncharacterized protein</fullName>
    </submittedName>
</protein>
<evidence type="ECO:0000256" key="1">
    <source>
        <dbReference type="SAM" id="Phobius"/>
    </source>
</evidence>
<feature type="transmembrane region" description="Helical" evidence="1">
    <location>
        <begin position="44"/>
        <end position="64"/>
    </location>
</feature>
<keyword evidence="1" id="KW-1133">Transmembrane helix</keyword>
<feature type="transmembrane region" description="Helical" evidence="1">
    <location>
        <begin position="7"/>
        <end position="24"/>
    </location>
</feature>
<evidence type="ECO:0000313" key="3">
    <source>
        <dbReference type="Proteomes" id="UP000067683"/>
    </source>
</evidence>
<proteinExistence type="predicted"/>
<dbReference type="Proteomes" id="UP000067683">
    <property type="component" value="Chromosome"/>
</dbReference>
<keyword evidence="1" id="KW-0472">Membrane</keyword>
<accession>A0A0U2Z4G2</accession>
<keyword evidence="1" id="KW-0812">Transmembrane</keyword>
<keyword evidence="3" id="KW-1185">Reference proteome</keyword>
<reference evidence="2" key="1">
    <citation type="submission" date="2016-01" db="EMBL/GenBank/DDBJ databases">
        <title>Complete genome of Planococcus rifietoensis type strain M8.</title>
        <authorList>
            <person name="See-Too W.S."/>
        </authorList>
    </citation>
    <scope>NUCLEOTIDE SEQUENCE [LARGE SCALE GENOMIC DNA]</scope>
    <source>
        <strain evidence="2">M8</strain>
    </source>
</reference>
<dbReference type="AlphaFoldDB" id="A0A0U2Z4G2"/>
<organism evidence="2 3">
    <name type="scientific">Planococcus rifietoensis</name>
    <dbReference type="NCBI Taxonomy" id="200991"/>
    <lineage>
        <taxon>Bacteria</taxon>
        <taxon>Bacillati</taxon>
        <taxon>Bacillota</taxon>
        <taxon>Bacilli</taxon>
        <taxon>Bacillales</taxon>
        <taxon>Caryophanaceae</taxon>
        <taxon>Planococcus</taxon>
    </lineage>
</organism>
<evidence type="ECO:0000313" key="2">
    <source>
        <dbReference type="EMBL" id="ALS74084.1"/>
    </source>
</evidence>
<dbReference type="EMBL" id="CP013659">
    <property type="protein sequence ID" value="ALS74084.1"/>
    <property type="molecule type" value="Genomic_DNA"/>
</dbReference>